<evidence type="ECO:0000256" key="2">
    <source>
        <dbReference type="SAM" id="MobiDB-lite"/>
    </source>
</evidence>
<evidence type="ECO:0000313" key="3">
    <source>
        <dbReference type="EMBL" id="KAG2190875.1"/>
    </source>
</evidence>
<feature type="coiled-coil region" evidence="1">
    <location>
        <begin position="10"/>
        <end position="37"/>
    </location>
</feature>
<protein>
    <submittedName>
        <fullName evidence="3">Uncharacterized protein</fullName>
    </submittedName>
</protein>
<keyword evidence="1" id="KW-0175">Coiled coil</keyword>
<feature type="compositionally biased region" description="Polar residues" evidence="2">
    <location>
        <begin position="224"/>
        <end position="235"/>
    </location>
</feature>
<evidence type="ECO:0000313" key="4">
    <source>
        <dbReference type="Proteomes" id="UP000603453"/>
    </source>
</evidence>
<gene>
    <name evidence="3" type="ORF">INT47_006610</name>
</gene>
<reference evidence="3" key="1">
    <citation type="submission" date="2020-12" db="EMBL/GenBank/DDBJ databases">
        <title>Metabolic potential, ecology and presence of endohyphal bacteria is reflected in genomic diversity of Mucoromycotina.</title>
        <authorList>
            <person name="Muszewska A."/>
            <person name="Okrasinska A."/>
            <person name="Steczkiewicz K."/>
            <person name="Drgas O."/>
            <person name="Orlowska M."/>
            <person name="Perlinska-Lenart U."/>
            <person name="Aleksandrzak-Piekarczyk T."/>
            <person name="Szatraj K."/>
            <person name="Zielenkiewicz U."/>
            <person name="Pilsyk S."/>
            <person name="Malc E."/>
            <person name="Mieczkowski P."/>
            <person name="Kruszewska J.S."/>
            <person name="Biernat P."/>
            <person name="Pawlowska J."/>
        </authorList>
    </citation>
    <scope>NUCLEOTIDE SEQUENCE</scope>
    <source>
        <strain evidence="3">WA0000017839</strain>
    </source>
</reference>
<dbReference type="AlphaFoldDB" id="A0A8H7QFL1"/>
<proteinExistence type="predicted"/>
<dbReference type="OrthoDB" id="2285169at2759"/>
<feature type="region of interest" description="Disordered" evidence="2">
    <location>
        <begin position="222"/>
        <end position="250"/>
    </location>
</feature>
<sequence>MNNSATTFRISKLEQSISDLNEKLDRQNDMLKDLAQLLAPSFAQSCDSYFSSDILEASQQAKETGIANSLNPNLLGKRDIPKVLDEAAKQHKPTKNNSFPSPRLRLLALINYFQKEKDGTNLQLEDRNNLRHYAILKSLARKIHDDMVEHINKDLRKNKVPGILPVWSKVSSEVLSKYAFMLENYADDHGYQLYRCINSWAATLLLFETHKHRSNRARIRAAVHNNSTRSNNQPISEQTREESSREEDESNDLYAQYVEDDMSDSGGEPDFSCYDRPYAAFNRPTPATATATLSPPFLWLLQNG</sequence>
<dbReference type="Proteomes" id="UP000603453">
    <property type="component" value="Unassembled WGS sequence"/>
</dbReference>
<accession>A0A8H7QFL1</accession>
<dbReference type="EMBL" id="JAEPRD010000527">
    <property type="protein sequence ID" value="KAG2190875.1"/>
    <property type="molecule type" value="Genomic_DNA"/>
</dbReference>
<comment type="caution">
    <text evidence="3">The sequence shown here is derived from an EMBL/GenBank/DDBJ whole genome shotgun (WGS) entry which is preliminary data.</text>
</comment>
<evidence type="ECO:0000256" key="1">
    <source>
        <dbReference type="SAM" id="Coils"/>
    </source>
</evidence>
<name>A0A8H7QFL1_9FUNG</name>
<keyword evidence="4" id="KW-1185">Reference proteome</keyword>
<organism evidence="3 4">
    <name type="scientific">Mucor saturninus</name>
    <dbReference type="NCBI Taxonomy" id="64648"/>
    <lineage>
        <taxon>Eukaryota</taxon>
        <taxon>Fungi</taxon>
        <taxon>Fungi incertae sedis</taxon>
        <taxon>Mucoromycota</taxon>
        <taxon>Mucoromycotina</taxon>
        <taxon>Mucoromycetes</taxon>
        <taxon>Mucorales</taxon>
        <taxon>Mucorineae</taxon>
        <taxon>Mucoraceae</taxon>
        <taxon>Mucor</taxon>
    </lineage>
</organism>